<dbReference type="InterPro" id="IPR013108">
    <property type="entry name" value="Amidohydro_3"/>
</dbReference>
<dbReference type="InterPro" id="IPR011059">
    <property type="entry name" value="Metal-dep_hydrolase_composite"/>
</dbReference>
<dbReference type="STRING" id="460384.SAMN05216313_102380"/>
<feature type="domain" description="Amidohydrolase 3" evidence="1">
    <location>
        <begin position="54"/>
        <end position="511"/>
    </location>
</feature>
<dbReference type="Gene3D" id="2.30.40.10">
    <property type="entry name" value="Urease, subunit C, domain 1"/>
    <property type="match status" value="1"/>
</dbReference>
<accession>A0A1I0CBQ4</accession>
<evidence type="ECO:0000313" key="2">
    <source>
        <dbReference type="EMBL" id="SET16330.1"/>
    </source>
</evidence>
<reference evidence="3" key="1">
    <citation type="submission" date="2016-10" db="EMBL/GenBank/DDBJ databases">
        <authorList>
            <person name="Varghese N."/>
            <person name="Submissions S."/>
        </authorList>
    </citation>
    <scope>NUCLEOTIDE SEQUENCE [LARGE SCALE GENOMIC DNA]</scope>
    <source>
        <strain evidence="3">NLAE-zl-G277</strain>
    </source>
</reference>
<dbReference type="EMBL" id="FOIM01000002">
    <property type="protein sequence ID" value="SET16330.1"/>
    <property type="molecule type" value="Genomic_DNA"/>
</dbReference>
<gene>
    <name evidence="2" type="ORF">SAMN05216313_102380</name>
</gene>
<dbReference type="RefSeq" id="WP_092360955.1">
    <property type="nucleotide sequence ID" value="NZ_DAINWJ010000013.1"/>
</dbReference>
<dbReference type="Proteomes" id="UP000198508">
    <property type="component" value="Unassembled WGS sequence"/>
</dbReference>
<name>A0A1I0CBQ4_9FIRM</name>
<dbReference type="AlphaFoldDB" id="A0A1I0CBQ4"/>
<protein>
    <recommendedName>
        <fullName evidence="1">Amidohydrolase 3 domain-containing protein</fullName>
    </recommendedName>
</protein>
<keyword evidence="3" id="KW-1185">Reference proteome</keyword>
<proteinExistence type="predicted"/>
<dbReference type="PANTHER" id="PTHR22642">
    <property type="entry name" value="IMIDAZOLONEPROPIONASE"/>
    <property type="match status" value="1"/>
</dbReference>
<dbReference type="Gene3D" id="3.10.310.70">
    <property type="match status" value="1"/>
</dbReference>
<dbReference type="PANTHER" id="PTHR22642:SF2">
    <property type="entry name" value="PROTEIN LONG AFTER FAR-RED 3"/>
    <property type="match status" value="1"/>
</dbReference>
<sequence length="514" mass="56429">MQKADLLLRSNAIFDGSGREPQPGFVAVAGNRILAAGPSDGAEYAGENTEIHELGDRLICPGFVDVHCFFTGYLLTITGADLGGCATEEEVLSAAKAYQNTLKPGATVLARNVRPGFGGLTREKLDQEFGSIPAILFMEGGETCYMNSAAGETYGFTPDTCWSESYWKLLRYILSDHSYSVPEFKKYLAMMNSRGITSVKEMGFDDFYGFTEALAELEQGQELTARVHFMSQPVGAPMNLEYGKSMRDKFQGDFVAFSGYNQMTDGSISQLEGEMKKPYLCADTCCAKDIDWEGLKRDALAADKEGFRFSLHAQGDGAIGKTVDIFEQCQRDENGKMKNRQAITDLECSDPADLERMGRLGIIAEVYPQIMSIADRAGKIAMIEEKIGMDRGRFYWNRRKMADSGVTISCGTDLPLLYDDIPESVYHTVGGLFPEGGEPFNKENTLTVAELLKAWTSGGQYNLGREKELGTLEAGKLADIAVLDGNLFDVDPAKARGMKVFMTLVNGRVVYPTN</sequence>
<dbReference type="Pfam" id="PF07969">
    <property type="entry name" value="Amidohydro_3"/>
    <property type="match status" value="1"/>
</dbReference>
<evidence type="ECO:0000313" key="3">
    <source>
        <dbReference type="Proteomes" id="UP000198508"/>
    </source>
</evidence>
<dbReference type="GO" id="GO:0016810">
    <property type="term" value="F:hydrolase activity, acting on carbon-nitrogen (but not peptide) bonds"/>
    <property type="evidence" value="ECO:0007669"/>
    <property type="project" value="InterPro"/>
</dbReference>
<organism evidence="2 3">
    <name type="scientific">Enterocloster lavalensis</name>
    <dbReference type="NCBI Taxonomy" id="460384"/>
    <lineage>
        <taxon>Bacteria</taxon>
        <taxon>Bacillati</taxon>
        <taxon>Bacillota</taxon>
        <taxon>Clostridia</taxon>
        <taxon>Lachnospirales</taxon>
        <taxon>Lachnospiraceae</taxon>
        <taxon>Enterocloster</taxon>
    </lineage>
</organism>
<dbReference type="SUPFAM" id="SSF51338">
    <property type="entry name" value="Composite domain of metallo-dependent hydrolases"/>
    <property type="match status" value="1"/>
</dbReference>
<evidence type="ECO:0000259" key="1">
    <source>
        <dbReference type="Pfam" id="PF07969"/>
    </source>
</evidence>
<dbReference type="InterPro" id="IPR032466">
    <property type="entry name" value="Metal_Hydrolase"/>
</dbReference>
<dbReference type="Gene3D" id="3.20.20.140">
    <property type="entry name" value="Metal-dependent hydrolases"/>
    <property type="match status" value="1"/>
</dbReference>
<dbReference type="SUPFAM" id="SSF51556">
    <property type="entry name" value="Metallo-dependent hydrolases"/>
    <property type="match status" value="1"/>
</dbReference>